<dbReference type="SMART" id="SM00729">
    <property type="entry name" value="Elp3"/>
    <property type="match status" value="1"/>
</dbReference>
<gene>
    <name evidence="8" type="ORF">J5W02_02915</name>
</gene>
<dbReference type="InterPro" id="IPR032432">
    <property type="entry name" value="Radical_SAM_C"/>
</dbReference>
<dbReference type="SFLD" id="SFLDG01086">
    <property type="entry name" value="elongater_protein-like"/>
    <property type="match status" value="1"/>
</dbReference>
<comment type="caution">
    <text evidence="8">The sequence shown here is derived from an EMBL/GenBank/DDBJ whole genome shotgun (WGS) entry which is preliminary data.</text>
</comment>
<keyword evidence="2" id="KW-0004">4Fe-4S</keyword>
<dbReference type="InterPro" id="IPR007197">
    <property type="entry name" value="rSAM"/>
</dbReference>
<dbReference type="SFLD" id="SFLDS00029">
    <property type="entry name" value="Radical_SAM"/>
    <property type="match status" value="1"/>
</dbReference>
<evidence type="ECO:0000259" key="7">
    <source>
        <dbReference type="PROSITE" id="PS51918"/>
    </source>
</evidence>
<protein>
    <submittedName>
        <fullName evidence="8">TIGR01212 family radical SAM protein</fullName>
    </submittedName>
</protein>
<proteinExistence type="predicted"/>
<dbReference type="SFLD" id="SFLDG01091">
    <property type="entry name" value="uncharacterized_CHP01210-like"/>
    <property type="match status" value="1"/>
</dbReference>
<dbReference type="InterPro" id="IPR039661">
    <property type="entry name" value="ELP3"/>
</dbReference>
<keyword evidence="3" id="KW-0949">S-adenosyl-L-methionine</keyword>
<evidence type="ECO:0000256" key="6">
    <source>
        <dbReference type="ARBA" id="ARBA00023014"/>
    </source>
</evidence>
<keyword evidence="4" id="KW-0479">Metal-binding</keyword>
<dbReference type="Pfam" id="PF04055">
    <property type="entry name" value="Radical_SAM"/>
    <property type="match status" value="1"/>
</dbReference>
<dbReference type="Pfam" id="PF16199">
    <property type="entry name" value="Radical_SAM_C"/>
    <property type="match status" value="1"/>
</dbReference>
<evidence type="ECO:0000256" key="5">
    <source>
        <dbReference type="ARBA" id="ARBA00023004"/>
    </source>
</evidence>
<evidence type="ECO:0000313" key="9">
    <source>
        <dbReference type="Proteomes" id="UP000719942"/>
    </source>
</evidence>
<dbReference type="SUPFAM" id="SSF102114">
    <property type="entry name" value="Radical SAM enzymes"/>
    <property type="match status" value="1"/>
</dbReference>
<keyword evidence="9" id="KW-1185">Reference proteome</keyword>
<keyword evidence="6" id="KW-0411">Iron-sulfur</keyword>
<dbReference type="PANTHER" id="PTHR11135">
    <property type="entry name" value="HISTONE ACETYLTRANSFERASE-RELATED"/>
    <property type="match status" value="1"/>
</dbReference>
<dbReference type="NCBIfam" id="TIGR01212">
    <property type="entry name" value="TIGR01212 family radical SAM protein"/>
    <property type="match status" value="1"/>
</dbReference>
<dbReference type="EMBL" id="JAGFNZ010000001">
    <property type="protein sequence ID" value="MBW7571756.1"/>
    <property type="molecule type" value="Genomic_DNA"/>
</dbReference>
<name>A0ABS7DMI0_9FIRM</name>
<dbReference type="PROSITE" id="PS51918">
    <property type="entry name" value="RADICAL_SAM"/>
    <property type="match status" value="1"/>
</dbReference>
<dbReference type="Proteomes" id="UP000719942">
    <property type="component" value="Unassembled WGS sequence"/>
</dbReference>
<dbReference type="Gene3D" id="3.80.30.20">
    <property type="entry name" value="tm_1862 like domain"/>
    <property type="match status" value="1"/>
</dbReference>
<keyword evidence="5" id="KW-0408">Iron</keyword>
<dbReference type="InterPro" id="IPR006638">
    <property type="entry name" value="Elp3/MiaA/NifB-like_rSAM"/>
</dbReference>
<dbReference type="InterPro" id="IPR005911">
    <property type="entry name" value="YhcC-like"/>
</dbReference>
<organism evidence="8 9">
    <name type="scientific">Caproiciproducens faecalis</name>
    <dbReference type="NCBI Taxonomy" id="2820301"/>
    <lineage>
        <taxon>Bacteria</taxon>
        <taxon>Bacillati</taxon>
        <taxon>Bacillota</taxon>
        <taxon>Clostridia</taxon>
        <taxon>Eubacteriales</taxon>
        <taxon>Acutalibacteraceae</taxon>
        <taxon>Caproiciproducens</taxon>
    </lineage>
</organism>
<evidence type="ECO:0000313" key="8">
    <source>
        <dbReference type="EMBL" id="MBW7571756.1"/>
    </source>
</evidence>
<sequence>MRTAWVNCRHKLFCKNISRRKRAKNTLQKCIYSPKRRNDLKSPFLYSNDNKRYHTLSYHLKQRFDRRVFKAVIDAGFTCPNLDGSRGFGGCTYCLSGSGDFTHGADRDVAEQVRMELDRVREKTPGADVIAYFQAHTNTYAPLSRLRELYESALSVDGVCGLSIATRADALEQETMDYLAELSQRTYLTVELGLQTVHDATAERINRCHTYSEFEEAFQALKSRGIRVCVHLINGLPGETPEMMLESARTVGELEADALKIHLLQIMKGTLMERQLAAGEMIPMTREGYLDVVCSQLEVLPPETVIERITGDGAHDKLIAPRWGVDKIAVLGGIDHSLVQKDTWQGKRYP</sequence>
<evidence type="ECO:0000256" key="3">
    <source>
        <dbReference type="ARBA" id="ARBA00022691"/>
    </source>
</evidence>
<accession>A0ABS7DMI0</accession>
<dbReference type="InterPro" id="IPR058240">
    <property type="entry name" value="rSAM_sf"/>
</dbReference>
<dbReference type="InterPro" id="IPR023404">
    <property type="entry name" value="rSAM_horseshoe"/>
</dbReference>
<reference evidence="8 9" key="1">
    <citation type="submission" date="2021-03" db="EMBL/GenBank/DDBJ databases">
        <title>Caproiciproducens sp. nov. isolated from feces of cow.</title>
        <authorList>
            <person name="Choi J.-Y."/>
        </authorList>
    </citation>
    <scope>NUCLEOTIDE SEQUENCE [LARGE SCALE GENOMIC DNA]</scope>
    <source>
        <strain evidence="8 9">AGMB10547</strain>
    </source>
</reference>
<comment type="cofactor">
    <cofactor evidence="1">
        <name>[4Fe-4S] cluster</name>
        <dbReference type="ChEBI" id="CHEBI:49883"/>
    </cofactor>
</comment>
<evidence type="ECO:0000256" key="1">
    <source>
        <dbReference type="ARBA" id="ARBA00001966"/>
    </source>
</evidence>
<evidence type="ECO:0000256" key="2">
    <source>
        <dbReference type="ARBA" id="ARBA00022485"/>
    </source>
</evidence>
<dbReference type="PANTHER" id="PTHR11135:SF1">
    <property type="entry name" value="PROTEIN YHCC"/>
    <property type="match status" value="1"/>
</dbReference>
<evidence type="ECO:0000256" key="4">
    <source>
        <dbReference type="ARBA" id="ARBA00022723"/>
    </source>
</evidence>
<feature type="domain" description="Radical SAM core" evidence="7">
    <location>
        <begin position="63"/>
        <end position="303"/>
    </location>
</feature>